<feature type="domain" description="Mannosyl-glycoprotein endo-beta-N-acetylglucosamidase-like" evidence="1">
    <location>
        <begin position="187"/>
        <end position="311"/>
    </location>
</feature>
<dbReference type="PANTHER" id="PTHR40572:SF1">
    <property type="entry name" value="PROTEIN BAX"/>
    <property type="match status" value="1"/>
</dbReference>
<keyword evidence="3" id="KW-1185">Reference proteome</keyword>
<organism evidence="2 3">
    <name type="scientific">Sneathiella sedimenti</name>
    <dbReference type="NCBI Taxonomy" id="2816034"/>
    <lineage>
        <taxon>Bacteria</taxon>
        <taxon>Pseudomonadati</taxon>
        <taxon>Pseudomonadota</taxon>
        <taxon>Alphaproteobacteria</taxon>
        <taxon>Sneathiellales</taxon>
        <taxon>Sneathiellaceae</taxon>
        <taxon>Sneathiella</taxon>
    </lineage>
</organism>
<protein>
    <submittedName>
        <fullName evidence="2">Glucosaminidase domain-containing protein</fullName>
    </submittedName>
</protein>
<dbReference type="Pfam" id="PF01832">
    <property type="entry name" value="Glucosaminidase"/>
    <property type="match status" value="1"/>
</dbReference>
<evidence type="ECO:0000313" key="2">
    <source>
        <dbReference type="EMBL" id="MBO0332562.1"/>
    </source>
</evidence>
<dbReference type="InterPro" id="IPR053195">
    <property type="entry name" value="Bax-like"/>
</dbReference>
<dbReference type="Gene3D" id="1.10.530.10">
    <property type="match status" value="1"/>
</dbReference>
<evidence type="ECO:0000259" key="1">
    <source>
        <dbReference type="Pfam" id="PF01832"/>
    </source>
</evidence>
<reference evidence="2 3" key="1">
    <citation type="submission" date="2021-03" db="EMBL/GenBank/DDBJ databases">
        <title>Sneathiella sp. CAU 1612 isolated from Kang Won-do.</title>
        <authorList>
            <person name="Kim W."/>
        </authorList>
    </citation>
    <scope>NUCLEOTIDE SEQUENCE [LARGE SCALE GENOMIC DNA]</scope>
    <source>
        <strain evidence="2 3">CAU 1612</strain>
    </source>
</reference>
<name>A0ABS3F3P5_9PROT</name>
<proteinExistence type="predicted"/>
<dbReference type="Proteomes" id="UP000664761">
    <property type="component" value="Unassembled WGS sequence"/>
</dbReference>
<dbReference type="EMBL" id="JAFLNC010000001">
    <property type="protein sequence ID" value="MBO0332562.1"/>
    <property type="molecule type" value="Genomic_DNA"/>
</dbReference>
<evidence type="ECO:0000313" key="3">
    <source>
        <dbReference type="Proteomes" id="UP000664761"/>
    </source>
</evidence>
<dbReference type="InterPro" id="IPR002901">
    <property type="entry name" value="MGlyc_endo_b_GlcNAc-like_dom"/>
</dbReference>
<accession>A0ABS3F3P5</accession>
<dbReference type="RefSeq" id="WP_207042056.1">
    <property type="nucleotide sequence ID" value="NZ_JAFLNC010000001.1"/>
</dbReference>
<gene>
    <name evidence="2" type="ORF">J0X12_02985</name>
</gene>
<dbReference type="PANTHER" id="PTHR40572">
    <property type="entry name" value="PROTEIN BAX"/>
    <property type="match status" value="1"/>
</dbReference>
<comment type="caution">
    <text evidence="2">The sequence shown here is derived from an EMBL/GenBank/DDBJ whole genome shotgun (WGS) entry which is preliminary data.</text>
</comment>
<sequence>MQLFKSSIRLNKFATLAVIVLAVAYVVPDFIGRTSDDKTSSFNGGRTLFAKNASSPGRKPGEISAHDHADQFDMASLETALDQVDYQLQDIREGHPVPRFYVEQIPVDIDDITDVEQRKKTFIKLVLPLILSTNEKILERRERLADLLKKKEQGERIGPSDRKWLDQMAVRYREDIADPERLMLKVDKVPVSLALAQAVEESGWGTSRFAREGNALFGQRVWSTGKGIVPEERAENETHEVKAFKSIADSIAAYIHNLNSHAAYAEFREIRARHHSGVLAAYEDPPLIDTLHVYSEKGPEYVDNLRSLIEINQFDDFEDAILAPEQLAANRP</sequence>